<dbReference type="Pfam" id="PF06808">
    <property type="entry name" value="DctM"/>
    <property type="match status" value="1"/>
</dbReference>
<keyword evidence="4 7" id="KW-0812">Transmembrane</keyword>
<dbReference type="InterPro" id="IPR010656">
    <property type="entry name" value="DctM"/>
</dbReference>
<organism evidence="9 10">
    <name type="scientific">Natronospirillum operosum</name>
    <dbReference type="NCBI Taxonomy" id="2759953"/>
    <lineage>
        <taxon>Bacteria</taxon>
        <taxon>Pseudomonadati</taxon>
        <taxon>Pseudomonadota</taxon>
        <taxon>Gammaproteobacteria</taxon>
        <taxon>Oceanospirillales</taxon>
        <taxon>Natronospirillaceae</taxon>
        <taxon>Natronospirillum</taxon>
    </lineage>
</organism>
<sequence length="433" mass="45219">MTSVFLLLGSFLALISLRVPIAFAIGVASLITVINLGLPPTSVVNQMLSNINSFALLAVPFFLLLGRLMNDSGITDRLMDFAQSVVGHIRGGLGHINVLVSMMFASMSGSAAADTASVGAIMIPAMTKAGYPAPFAVALTATSSTLGVIVPPSILFIIYGAFGNISISALFLAGILPGILVGLVQMGYTYHVASRYRVTNPKKVNFRGRVRAGKTAAPVLLIPIIILGGITSGFFTATEAASVAALTGLILAVVVYRTIKLNQLFGIFSSTVVAYSLPMFAVAAAGIMGWLIAYLGVAREVADLIISISDHSIAIMFMVMLFCVVIGTVLSPMTAVIIFLPIIQELTAVAGISDIHMALVVCLSLAVGLTTPPYGICLLIAAQIGNVSMPRAFLAVLPIIGLTLLVIASVVLLPDVFLFLPQSFFPQSFPVSG</sequence>
<keyword evidence="3 7" id="KW-0997">Cell inner membrane</keyword>
<comment type="caution">
    <text evidence="7">Lacks conserved residue(s) required for the propagation of feature annotation.</text>
</comment>
<feature type="transmembrane region" description="Helical" evidence="7">
    <location>
        <begin position="135"/>
        <end position="159"/>
    </location>
</feature>
<evidence type="ECO:0000256" key="5">
    <source>
        <dbReference type="ARBA" id="ARBA00022989"/>
    </source>
</evidence>
<evidence type="ECO:0000256" key="3">
    <source>
        <dbReference type="ARBA" id="ARBA00022519"/>
    </source>
</evidence>
<comment type="subunit">
    <text evidence="7">The complex comprises the extracytoplasmic solute receptor protein and the two transmembrane proteins.</text>
</comment>
<dbReference type="Proteomes" id="UP000297475">
    <property type="component" value="Unassembled WGS sequence"/>
</dbReference>
<accession>A0A4Z0WA52</accession>
<keyword evidence="10" id="KW-1185">Reference proteome</keyword>
<feature type="domain" description="TRAP C4-dicarboxylate transport system permease DctM subunit" evidence="8">
    <location>
        <begin position="8"/>
        <end position="414"/>
    </location>
</feature>
<evidence type="ECO:0000256" key="6">
    <source>
        <dbReference type="ARBA" id="ARBA00023136"/>
    </source>
</evidence>
<evidence type="ECO:0000313" key="9">
    <source>
        <dbReference type="EMBL" id="TGG95032.1"/>
    </source>
</evidence>
<comment type="similarity">
    <text evidence="7">Belongs to the TRAP transporter large permease family.</text>
</comment>
<comment type="caution">
    <text evidence="9">The sequence shown here is derived from an EMBL/GenBank/DDBJ whole genome shotgun (WGS) entry which is preliminary data.</text>
</comment>
<dbReference type="PANTHER" id="PTHR33362:SF2">
    <property type="entry name" value="TRAP TRANSPORTER LARGE PERMEASE PROTEIN"/>
    <property type="match status" value="1"/>
</dbReference>
<comment type="function">
    <text evidence="7">Part of the tripartite ATP-independent periplasmic (TRAP) transport system.</text>
</comment>
<feature type="transmembrane region" description="Helical" evidence="7">
    <location>
        <begin position="271"/>
        <end position="293"/>
    </location>
</feature>
<dbReference type="NCBIfam" id="TIGR00786">
    <property type="entry name" value="dctM"/>
    <property type="match status" value="1"/>
</dbReference>
<gene>
    <name evidence="9" type="ORF">E4656_00980</name>
</gene>
<dbReference type="GO" id="GO:0005886">
    <property type="term" value="C:plasma membrane"/>
    <property type="evidence" value="ECO:0007669"/>
    <property type="project" value="UniProtKB-SubCell"/>
</dbReference>
<feature type="transmembrane region" description="Helical" evidence="7">
    <location>
        <begin position="313"/>
        <end position="343"/>
    </location>
</feature>
<feature type="transmembrane region" description="Helical" evidence="7">
    <location>
        <begin position="241"/>
        <end position="259"/>
    </location>
</feature>
<name>A0A4Z0WA52_9GAMM</name>
<feature type="transmembrane region" description="Helical" evidence="7">
    <location>
        <begin position="48"/>
        <end position="69"/>
    </location>
</feature>
<evidence type="ECO:0000313" key="10">
    <source>
        <dbReference type="Proteomes" id="UP000297475"/>
    </source>
</evidence>
<dbReference type="RefSeq" id="WP_135480359.1">
    <property type="nucleotide sequence ID" value="NZ_SRMF01000001.1"/>
</dbReference>
<evidence type="ECO:0000256" key="4">
    <source>
        <dbReference type="ARBA" id="ARBA00022692"/>
    </source>
</evidence>
<dbReference type="AlphaFoldDB" id="A0A4Z0WA52"/>
<keyword evidence="2" id="KW-1003">Cell membrane</keyword>
<dbReference type="OrthoDB" id="9790209at2"/>
<evidence type="ECO:0000256" key="7">
    <source>
        <dbReference type="RuleBase" id="RU369079"/>
    </source>
</evidence>
<feature type="transmembrane region" description="Helical" evidence="7">
    <location>
        <begin position="165"/>
        <end position="188"/>
    </location>
</feature>
<proteinExistence type="inferred from homology"/>
<keyword evidence="5 7" id="KW-1133">Transmembrane helix</keyword>
<feature type="transmembrane region" description="Helical" evidence="7">
    <location>
        <begin position="355"/>
        <end position="381"/>
    </location>
</feature>
<dbReference type="InterPro" id="IPR004681">
    <property type="entry name" value="TRAP_DctM"/>
</dbReference>
<dbReference type="GO" id="GO:0022857">
    <property type="term" value="F:transmembrane transporter activity"/>
    <property type="evidence" value="ECO:0007669"/>
    <property type="project" value="UniProtKB-UniRule"/>
</dbReference>
<dbReference type="EMBL" id="SRMF01000001">
    <property type="protein sequence ID" value="TGG95032.1"/>
    <property type="molecule type" value="Genomic_DNA"/>
</dbReference>
<feature type="transmembrane region" description="Helical" evidence="7">
    <location>
        <begin position="393"/>
        <end position="420"/>
    </location>
</feature>
<feature type="transmembrane region" description="Helical" evidence="7">
    <location>
        <begin position="216"/>
        <end position="235"/>
    </location>
</feature>
<comment type="subcellular location">
    <subcellularLocation>
        <location evidence="1 7">Cell inner membrane</location>
        <topology evidence="1 7">Multi-pass membrane protein</topology>
    </subcellularLocation>
</comment>
<protein>
    <recommendedName>
        <fullName evidence="7">TRAP transporter large permease protein</fullName>
    </recommendedName>
</protein>
<evidence type="ECO:0000256" key="2">
    <source>
        <dbReference type="ARBA" id="ARBA00022475"/>
    </source>
</evidence>
<reference evidence="9 10" key="1">
    <citation type="submission" date="2019-04" db="EMBL/GenBank/DDBJ databases">
        <title>Natronospirillum operosus gen. nov., sp. nov., a haloalkaliphilic satellite isolated from decaying biomass of laboratory culture of cyanobacterium Geitlerinema sp. and proposal of Natronospirillaceae fam. nov. and Saccharospirillaceae fam. nov.</title>
        <authorList>
            <person name="Kevbrin V."/>
            <person name="Boltyanskaya Y."/>
            <person name="Koziaeva V."/>
            <person name="Grouzdev D.S."/>
            <person name="Park M."/>
            <person name="Cho J."/>
        </authorList>
    </citation>
    <scope>NUCLEOTIDE SEQUENCE [LARGE SCALE GENOMIC DNA]</scope>
    <source>
        <strain evidence="9 10">G-116</strain>
    </source>
</reference>
<keyword evidence="6 7" id="KW-0472">Membrane</keyword>
<keyword evidence="7" id="KW-0813">Transport</keyword>
<dbReference type="PANTHER" id="PTHR33362">
    <property type="entry name" value="SIALIC ACID TRAP TRANSPORTER PERMEASE PROTEIN SIAT-RELATED"/>
    <property type="match status" value="1"/>
</dbReference>
<evidence type="ECO:0000259" key="8">
    <source>
        <dbReference type="Pfam" id="PF06808"/>
    </source>
</evidence>
<evidence type="ECO:0000256" key="1">
    <source>
        <dbReference type="ARBA" id="ARBA00004429"/>
    </source>
</evidence>
<dbReference type="PIRSF" id="PIRSF006066">
    <property type="entry name" value="HI0050"/>
    <property type="match status" value="1"/>
</dbReference>